<reference evidence="2 3" key="1">
    <citation type="submission" date="2022-11" db="EMBL/GenBank/DDBJ databases">
        <title>Minimal conservation of predation-associated metabolite biosynthetic gene clusters underscores biosynthetic potential of Myxococcota including descriptions for ten novel species: Archangium lansinium sp. nov., Myxococcus landrumus sp. nov., Nannocystis bai.</title>
        <authorList>
            <person name="Ahearne A."/>
            <person name="Stevens C."/>
            <person name="Dowd S."/>
        </authorList>
    </citation>
    <scope>NUCLEOTIDE SEQUENCE [LARGE SCALE GENOMIC DNA]</scope>
    <source>
        <strain evidence="2 3">RJM3</strain>
    </source>
</reference>
<feature type="compositionally biased region" description="Basic and acidic residues" evidence="1">
    <location>
        <begin position="27"/>
        <end position="37"/>
    </location>
</feature>
<evidence type="ECO:0000256" key="1">
    <source>
        <dbReference type="SAM" id="MobiDB-lite"/>
    </source>
</evidence>
<evidence type="ECO:0000313" key="2">
    <source>
        <dbReference type="EMBL" id="MDC0742599.1"/>
    </source>
</evidence>
<proteinExistence type="predicted"/>
<accession>A0ABT5EMA9</accession>
<feature type="compositionally biased region" description="Low complexity" evidence="1">
    <location>
        <begin position="1"/>
        <end position="17"/>
    </location>
</feature>
<feature type="region of interest" description="Disordered" evidence="1">
    <location>
        <begin position="84"/>
        <end position="119"/>
    </location>
</feature>
<feature type="compositionally biased region" description="Low complexity" evidence="1">
    <location>
        <begin position="85"/>
        <end position="96"/>
    </location>
</feature>
<feature type="region of interest" description="Disordered" evidence="1">
    <location>
        <begin position="1"/>
        <end position="37"/>
    </location>
</feature>
<dbReference type="Proteomes" id="UP001221411">
    <property type="component" value="Unassembled WGS sequence"/>
</dbReference>
<organism evidence="2 3">
    <name type="scientific">Polyangium mundeleinium</name>
    <dbReference type="NCBI Taxonomy" id="2995306"/>
    <lineage>
        <taxon>Bacteria</taxon>
        <taxon>Pseudomonadati</taxon>
        <taxon>Myxococcota</taxon>
        <taxon>Polyangia</taxon>
        <taxon>Polyangiales</taxon>
        <taxon>Polyangiaceae</taxon>
        <taxon>Polyangium</taxon>
    </lineage>
</organism>
<evidence type="ECO:0000313" key="3">
    <source>
        <dbReference type="Proteomes" id="UP001221411"/>
    </source>
</evidence>
<gene>
    <name evidence="2" type="ORF">POL67_14685</name>
</gene>
<dbReference type="EMBL" id="JAQNDO010000001">
    <property type="protein sequence ID" value="MDC0742599.1"/>
    <property type="molecule type" value="Genomic_DNA"/>
</dbReference>
<name>A0ABT5EMA9_9BACT</name>
<sequence>MTTCTAGSCASTSCIAPERPPRRTSPPRRDLGRGDEAREKGELVLAGHDLVHLDVHLGARIAALLDGYAYAPFDGRPREAFRTVASRASKCSRSAAPMPSTKERSAPPSRASKSLDTST</sequence>
<keyword evidence="3" id="KW-1185">Reference proteome</keyword>
<comment type="caution">
    <text evidence="2">The sequence shown here is derived from an EMBL/GenBank/DDBJ whole genome shotgun (WGS) entry which is preliminary data.</text>
</comment>
<dbReference type="RefSeq" id="WP_271917980.1">
    <property type="nucleotide sequence ID" value="NZ_JAQNDO010000001.1"/>
</dbReference>
<protein>
    <submittedName>
        <fullName evidence="2">Uncharacterized protein</fullName>
    </submittedName>
</protein>